<dbReference type="PRINTS" id="PR01035">
    <property type="entry name" value="TCRTETA"/>
</dbReference>
<evidence type="ECO:0000256" key="3">
    <source>
        <dbReference type="ARBA" id="ARBA00022448"/>
    </source>
</evidence>
<organism evidence="10 11">
    <name type="scientific">Mycobacterium lacus</name>
    <dbReference type="NCBI Taxonomy" id="169765"/>
    <lineage>
        <taxon>Bacteria</taxon>
        <taxon>Bacillati</taxon>
        <taxon>Actinomycetota</taxon>
        <taxon>Actinomycetes</taxon>
        <taxon>Mycobacteriales</taxon>
        <taxon>Mycobacteriaceae</taxon>
        <taxon>Mycobacterium</taxon>
    </lineage>
</organism>
<feature type="transmembrane region" description="Helical" evidence="8">
    <location>
        <begin position="385"/>
        <end position="408"/>
    </location>
</feature>
<dbReference type="PANTHER" id="PTHR23501">
    <property type="entry name" value="MAJOR FACILITATOR SUPERFAMILY"/>
    <property type="match status" value="1"/>
</dbReference>
<evidence type="ECO:0000256" key="6">
    <source>
        <dbReference type="ARBA" id="ARBA00022989"/>
    </source>
</evidence>
<keyword evidence="7 8" id="KW-0472">Membrane</keyword>
<feature type="transmembrane region" description="Helical" evidence="8">
    <location>
        <begin position="492"/>
        <end position="513"/>
    </location>
</feature>
<feature type="transmembrane region" description="Helical" evidence="8">
    <location>
        <begin position="167"/>
        <end position="186"/>
    </location>
</feature>
<dbReference type="Gene3D" id="1.20.1720.10">
    <property type="entry name" value="Multidrug resistance protein D"/>
    <property type="match status" value="1"/>
</dbReference>
<dbReference type="EMBL" id="AP022581">
    <property type="protein sequence ID" value="BBX95363.1"/>
    <property type="molecule type" value="Genomic_DNA"/>
</dbReference>
<dbReference type="Pfam" id="PF07690">
    <property type="entry name" value="MFS_1"/>
    <property type="match status" value="1"/>
</dbReference>
<dbReference type="Gene3D" id="1.20.1250.20">
    <property type="entry name" value="MFS general substrate transporter like domains"/>
    <property type="match status" value="1"/>
</dbReference>
<dbReference type="InterPro" id="IPR001958">
    <property type="entry name" value="Tet-R_TetA/multi-R_MdtG-like"/>
</dbReference>
<dbReference type="FunFam" id="1.20.1720.10:FF:000004">
    <property type="entry name" value="EmrB/QacA family drug resistance transporter"/>
    <property type="match status" value="1"/>
</dbReference>
<evidence type="ECO:0000313" key="10">
    <source>
        <dbReference type="EMBL" id="BBX95363.1"/>
    </source>
</evidence>
<feature type="transmembrane region" description="Helical" evidence="8">
    <location>
        <begin position="106"/>
        <end position="129"/>
    </location>
</feature>
<accession>A0A7I7NGC0</accession>
<comment type="similarity">
    <text evidence="2">Belongs to the major facilitator superfamily. TCR/Tet family.</text>
</comment>
<feature type="transmembrane region" description="Helical" evidence="8">
    <location>
        <begin position="325"/>
        <end position="348"/>
    </location>
</feature>
<dbReference type="InterPro" id="IPR011701">
    <property type="entry name" value="MFS"/>
</dbReference>
<dbReference type="InterPro" id="IPR020846">
    <property type="entry name" value="MFS_dom"/>
</dbReference>
<feature type="transmembrane region" description="Helical" evidence="8">
    <location>
        <begin position="192"/>
        <end position="215"/>
    </location>
</feature>
<feature type="transmembrane region" description="Helical" evidence="8">
    <location>
        <begin position="360"/>
        <end position="379"/>
    </location>
</feature>
<feature type="transmembrane region" description="Helical" evidence="8">
    <location>
        <begin position="253"/>
        <end position="275"/>
    </location>
</feature>
<feature type="domain" description="Major facilitator superfamily (MFS) profile" evidence="9">
    <location>
        <begin position="41"/>
        <end position="518"/>
    </location>
</feature>
<keyword evidence="3" id="KW-0813">Transport</keyword>
<feature type="transmembrane region" description="Helical" evidence="8">
    <location>
        <begin position="296"/>
        <end position="319"/>
    </location>
</feature>
<feature type="transmembrane region" description="Helical" evidence="8">
    <location>
        <begin position="40"/>
        <end position="63"/>
    </location>
</feature>
<gene>
    <name evidence="10" type="ORF">MLAC_06570</name>
</gene>
<feature type="transmembrane region" description="Helical" evidence="8">
    <location>
        <begin position="227"/>
        <end position="247"/>
    </location>
</feature>
<sequence>MSVGKAASEIAAAAWDSAGIGSAASPRSTPMPISPRGRGVIFVAIMLGMLVAALAVTAVTTALPTIAADLGGTGHHSWAVTSYLLSATSVIPLAGKLGDVFGRKRVLEATTTLFVVASVLCGAAQSMTMLVMCRALQGISGGVISVTVSALATEVAPLRHRGRYQGILGAVFGIATVTGPLVGGFFTDHVNWRWAFWVNVPVSLVILLVAATAIPTLAPQPKPVIDYLGIFLVTVGATGLTMATSWGGTTYAWGSPVIIGLLVVSAVGLGVFVWVERRVAAPILPIRLFRSRTFSLCCILAFGVGFAMLGALTVVPIYLRYVGGASATTSGLCLLPMLIGMLISSIGSGVAVSLTSRYKIFPVIGGALMATAFLLMSQMDESTPLLLHSVYLVILGAGIGMSVQLLLLITQNTTNFEDLGVATSSVTFFRLIGSSFGAAILATLFANFLNRQLEPAMVSSGAPIEVLRSLTSLQRIPPDIAALVVQAYRDSLTQVFLCAGSVALLGFMLACFLPEVPPTEIHTAPEAAATAPRGVRATSGAWRVCR</sequence>
<keyword evidence="6 8" id="KW-1133">Transmembrane helix</keyword>
<dbReference type="Proteomes" id="UP000466396">
    <property type="component" value="Chromosome"/>
</dbReference>
<dbReference type="KEGG" id="mlj:MLAC_06570"/>
<evidence type="ECO:0000256" key="8">
    <source>
        <dbReference type="SAM" id="Phobius"/>
    </source>
</evidence>
<dbReference type="AlphaFoldDB" id="A0A7I7NGC0"/>
<dbReference type="SUPFAM" id="SSF103473">
    <property type="entry name" value="MFS general substrate transporter"/>
    <property type="match status" value="1"/>
</dbReference>
<proteinExistence type="inferred from homology"/>
<evidence type="ECO:0000256" key="5">
    <source>
        <dbReference type="ARBA" id="ARBA00022692"/>
    </source>
</evidence>
<evidence type="ECO:0000256" key="7">
    <source>
        <dbReference type="ARBA" id="ARBA00023136"/>
    </source>
</evidence>
<feature type="transmembrane region" description="Helical" evidence="8">
    <location>
        <begin position="428"/>
        <end position="449"/>
    </location>
</feature>
<feature type="transmembrane region" description="Helical" evidence="8">
    <location>
        <begin position="135"/>
        <end position="155"/>
    </location>
</feature>
<dbReference type="InterPro" id="IPR036259">
    <property type="entry name" value="MFS_trans_sf"/>
</dbReference>
<dbReference type="PANTHER" id="PTHR23501:SF197">
    <property type="entry name" value="COMD"/>
    <property type="match status" value="1"/>
</dbReference>
<keyword evidence="5 8" id="KW-0812">Transmembrane</keyword>
<name>A0A7I7NGC0_9MYCO</name>
<protein>
    <recommendedName>
        <fullName evidence="9">Major facilitator superfamily (MFS) profile domain-containing protein</fullName>
    </recommendedName>
</protein>
<feature type="transmembrane region" description="Helical" evidence="8">
    <location>
        <begin position="75"/>
        <end position="94"/>
    </location>
</feature>
<evidence type="ECO:0000256" key="2">
    <source>
        <dbReference type="ARBA" id="ARBA00007520"/>
    </source>
</evidence>
<dbReference type="GO" id="GO:0005886">
    <property type="term" value="C:plasma membrane"/>
    <property type="evidence" value="ECO:0007669"/>
    <property type="project" value="UniProtKB-SubCell"/>
</dbReference>
<evidence type="ECO:0000256" key="1">
    <source>
        <dbReference type="ARBA" id="ARBA00004651"/>
    </source>
</evidence>
<dbReference type="PROSITE" id="PS50850">
    <property type="entry name" value="MFS"/>
    <property type="match status" value="1"/>
</dbReference>
<keyword evidence="4" id="KW-1003">Cell membrane</keyword>
<dbReference type="GO" id="GO:0022857">
    <property type="term" value="F:transmembrane transporter activity"/>
    <property type="evidence" value="ECO:0007669"/>
    <property type="project" value="InterPro"/>
</dbReference>
<reference evidence="10 11" key="1">
    <citation type="journal article" date="2019" name="Emerg. Microbes Infect.">
        <title>Comprehensive subspecies identification of 175 nontuberculous mycobacteria species based on 7547 genomic profiles.</title>
        <authorList>
            <person name="Matsumoto Y."/>
            <person name="Kinjo T."/>
            <person name="Motooka D."/>
            <person name="Nabeya D."/>
            <person name="Jung N."/>
            <person name="Uechi K."/>
            <person name="Horii T."/>
            <person name="Iida T."/>
            <person name="Fujita J."/>
            <person name="Nakamura S."/>
        </authorList>
    </citation>
    <scope>NUCLEOTIDE SEQUENCE [LARGE SCALE GENOMIC DNA]</scope>
    <source>
        <strain evidence="10 11">JCM 15657</strain>
    </source>
</reference>
<evidence type="ECO:0000259" key="9">
    <source>
        <dbReference type="PROSITE" id="PS50850"/>
    </source>
</evidence>
<keyword evidence="11" id="KW-1185">Reference proteome</keyword>
<evidence type="ECO:0000313" key="11">
    <source>
        <dbReference type="Proteomes" id="UP000466396"/>
    </source>
</evidence>
<evidence type="ECO:0000256" key="4">
    <source>
        <dbReference type="ARBA" id="ARBA00022475"/>
    </source>
</evidence>
<dbReference type="InterPro" id="IPR005829">
    <property type="entry name" value="Sugar_transporter_CS"/>
</dbReference>
<comment type="subcellular location">
    <subcellularLocation>
        <location evidence="1">Cell membrane</location>
        <topology evidence="1">Multi-pass membrane protein</topology>
    </subcellularLocation>
</comment>
<dbReference type="CDD" id="cd17502">
    <property type="entry name" value="MFS_Azr1_MDR_like"/>
    <property type="match status" value="1"/>
</dbReference>
<dbReference type="PROSITE" id="PS00217">
    <property type="entry name" value="SUGAR_TRANSPORT_2"/>
    <property type="match status" value="1"/>
</dbReference>